<dbReference type="Pfam" id="PF11785">
    <property type="entry name" value="Aft1_OSA"/>
    <property type="match status" value="1"/>
</dbReference>
<evidence type="ECO:0000313" key="10">
    <source>
        <dbReference type="Proteomes" id="UP000646827"/>
    </source>
</evidence>
<feature type="compositionally biased region" description="Low complexity" evidence="7">
    <location>
        <begin position="55"/>
        <end position="72"/>
    </location>
</feature>
<dbReference type="CDD" id="cd14687">
    <property type="entry name" value="bZIP_ATF2"/>
    <property type="match status" value="1"/>
</dbReference>
<evidence type="ECO:0000256" key="7">
    <source>
        <dbReference type="SAM" id="MobiDB-lite"/>
    </source>
</evidence>
<evidence type="ECO:0000256" key="3">
    <source>
        <dbReference type="ARBA" id="ARBA00023125"/>
    </source>
</evidence>
<comment type="caution">
    <text evidence="9">The sequence shown here is derived from an EMBL/GenBank/DDBJ whole genome shotgun (WGS) entry which is preliminary data.</text>
</comment>
<dbReference type="SMART" id="SM00338">
    <property type="entry name" value="BRLZ"/>
    <property type="match status" value="1"/>
</dbReference>
<dbReference type="EMBL" id="JAEPRB010000042">
    <property type="protein sequence ID" value="KAG2224452.1"/>
    <property type="molecule type" value="Genomic_DNA"/>
</dbReference>
<dbReference type="OrthoDB" id="295274at2759"/>
<dbReference type="PANTHER" id="PTHR19304">
    <property type="entry name" value="CYCLIC-AMP RESPONSE ELEMENT BINDING PROTEIN"/>
    <property type="match status" value="1"/>
</dbReference>
<organism evidence="9 10">
    <name type="scientific">Circinella minor</name>
    <dbReference type="NCBI Taxonomy" id="1195481"/>
    <lineage>
        <taxon>Eukaryota</taxon>
        <taxon>Fungi</taxon>
        <taxon>Fungi incertae sedis</taxon>
        <taxon>Mucoromycota</taxon>
        <taxon>Mucoromycotina</taxon>
        <taxon>Mucoromycetes</taxon>
        <taxon>Mucorales</taxon>
        <taxon>Lichtheimiaceae</taxon>
        <taxon>Circinella</taxon>
    </lineage>
</organism>
<dbReference type="SUPFAM" id="SSF57959">
    <property type="entry name" value="Leucine zipper domain"/>
    <property type="match status" value="1"/>
</dbReference>
<evidence type="ECO:0000256" key="2">
    <source>
        <dbReference type="ARBA" id="ARBA00023015"/>
    </source>
</evidence>
<dbReference type="AlphaFoldDB" id="A0A8H7VMK1"/>
<dbReference type="InterPro" id="IPR051027">
    <property type="entry name" value="bZIP_transcription_factors"/>
</dbReference>
<gene>
    <name evidence="9" type="ORF">INT45_010518</name>
</gene>
<feature type="coiled-coil region" evidence="6">
    <location>
        <begin position="288"/>
        <end position="322"/>
    </location>
</feature>
<dbReference type="InterPro" id="IPR020956">
    <property type="entry name" value="TF_Aft1_OSM"/>
</dbReference>
<keyword evidence="3" id="KW-0238">DNA-binding</keyword>
<feature type="region of interest" description="Disordered" evidence="7">
    <location>
        <begin position="1"/>
        <end position="120"/>
    </location>
</feature>
<feature type="region of interest" description="Disordered" evidence="7">
    <location>
        <begin position="139"/>
        <end position="169"/>
    </location>
</feature>
<name>A0A8H7VMK1_9FUNG</name>
<reference evidence="9 10" key="1">
    <citation type="submission" date="2020-12" db="EMBL/GenBank/DDBJ databases">
        <title>Metabolic potential, ecology and presence of endohyphal bacteria is reflected in genomic diversity of Mucoromycotina.</title>
        <authorList>
            <person name="Muszewska A."/>
            <person name="Okrasinska A."/>
            <person name="Steczkiewicz K."/>
            <person name="Drgas O."/>
            <person name="Orlowska M."/>
            <person name="Perlinska-Lenart U."/>
            <person name="Aleksandrzak-Piekarczyk T."/>
            <person name="Szatraj K."/>
            <person name="Zielenkiewicz U."/>
            <person name="Pilsyk S."/>
            <person name="Malc E."/>
            <person name="Mieczkowski P."/>
            <person name="Kruszewska J.S."/>
            <person name="Biernat P."/>
            <person name="Pawlowska J."/>
        </authorList>
    </citation>
    <scope>NUCLEOTIDE SEQUENCE [LARGE SCALE GENOMIC DNA]</scope>
    <source>
        <strain evidence="9 10">CBS 142.35</strain>
    </source>
</reference>
<dbReference type="FunFam" id="1.20.5.170:FF:000053">
    <property type="entry name" value="BZIP transcription factor AtfA"/>
    <property type="match status" value="1"/>
</dbReference>
<dbReference type="InterPro" id="IPR004827">
    <property type="entry name" value="bZIP"/>
</dbReference>
<feature type="region of interest" description="Disordered" evidence="7">
    <location>
        <begin position="353"/>
        <end position="385"/>
    </location>
</feature>
<sequence>MFATTSNTANNNSNNNNSSYFDTTMTTTTNNTSSSSPNDMLTTTTQPHSNHFYHSNNNPPSLTTSSTNTTTTASGHPSPSSLPPTYATLPRTTKLEEEPNPFEQSFSKPVLPPVSSIESPGLHKTTLWDSLRAGPLSPSMLLGPAGNKQRTSTSSSLSSTSSISSTSSSAGEGIIASYHHSNTGFVKYNNHHQQTVTVNRAQHQSPSVKRTHTEPTLESIHLRHQNGDNDADDYDNVFERPNIKRRAQSNTTASISNTLMDGEEKRKNFLERNRLAALKCRQRKKQWLQNLQDKVEYLSTDNEQLQMQNNALREQLIELKSMLLVHKTCPVNSEAVIDAVNRPIPGSNNIIRHHQQQQQQQYHHSTSSIHFSSNASHRFSSYSRN</sequence>
<feature type="domain" description="BZIP" evidence="8">
    <location>
        <begin position="263"/>
        <end position="326"/>
    </location>
</feature>
<feature type="compositionally biased region" description="Low complexity" evidence="7">
    <location>
        <begin position="1"/>
        <end position="38"/>
    </location>
</feature>
<evidence type="ECO:0000256" key="6">
    <source>
        <dbReference type="SAM" id="Coils"/>
    </source>
</evidence>
<keyword evidence="5" id="KW-0539">Nucleus</keyword>
<dbReference type="Gene3D" id="1.20.5.170">
    <property type="match status" value="1"/>
</dbReference>
<keyword evidence="4" id="KW-0804">Transcription</keyword>
<proteinExistence type="predicted"/>
<evidence type="ECO:0000256" key="4">
    <source>
        <dbReference type="ARBA" id="ARBA00023163"/>
    </source>
</evidence>
<dbReference type="PROSITE" id="PS50217">
    <property type="entry name" value="BZIP"/>
    <property type="match status" value="1"/>
</dbReference>
<feature type="compositionally biased region" description="Polar residues" evidence="7">
    <location>
        <begin position="39"/>
        <end position="54"/>
    </location>
</feature>
<dbReference type="GO" id="GO:0005634">
    <property type="term" value="C:nucleus"/>
    <property type="evidence" value="ECO:0007669"/>
    <property type="project" value="UniProtKB-SubCell"/>
</dbReference>
<comment type="subcellular location">
    <subcellularLocation>
        <location evidence="1">Nucleus</location>
    </subcellularLocation>
</comment>
<keyword evidence="2" id="KW-0805">Transcription regulation</keyword>
<protein>
    <recommendedName>
        <fullName evidence="8">BZIP domain-containing protein</fullName>
    </recommendedName>
</protein>
<evidence type="ECO:0000313" key="9">
    <source>
        <dbReference type="EMBL" id="KAG2224452.1"/>
    </source>
</evidence>
<dbReference type="InterPro" id="IPR046347">
    <property type="entry name" value="bZIP_sf"/>
</dbReference>
<accession>A0A8H7VMK1</accession>
<evidence type="ECO:0000256" key="1">
    <source>
        <dbReference type="ARBA" id="ARBA00004123"/>
    </source>
</evidence>
<feature type="compositionally biased region" description="Polar residues" evidence="7">
    <location>
        <begin position="365"/>
        <end position="385"/>
    </location>
</feature>
<dbReference type="Pfam" id="PF00170">
    <property type="entry name" value="bZIP_1"/>
    <property type="match status" value="1"/>
</dbReference>
<dbReference type="GO" id="GO:0003677">
    <property type="term" value="F:DNA binding"/>
    <property type="evidence" value="ECO:0007669"/>
    <property type="project" value="UniProtKB-KW"/>
</dbReference>
<evidence type="ECO:0000259" key="8">
    <source>
        <dbReference type="PROSITE" id="PS50217"/>
    </source>
</evidence>
<evidence type="ECO:0000256" key="5">
    <source>
        <dbReference type="ARBA" id="ARBA00023242"/>
    </source>
</evidence>
<dbReference type="Proteomes" id="UP000646827">
    <property type="component" value="Unassembled WGS sequence"/>
</dbReference>
<feature type="compositionally biased region" description="Low complexity" evidence="7">
    <location>
        <begin position="151"/>
        <end position="169"/>
    </location>
</feature>
<dbReference type="GO" id="GO:0003700">
    <property type="term" value="F:DNA-binding transcription factor activity"/>
    <property type="evidence" value="ECO:0007669"/>
    <property type="project" value="InterPro"/>
</dbReference>
<keyword evidence="10" id="KW-1185">Reference proteome</keyword>
<keyword evidence="6" id="KW-0175">Coiled coil</keyword>